<proteinExistence type="predicted"/>
<dbReference type="AlphaFoldDB" id="Q5VKQ1"/>
<name>Q5VKQ1_SACER</name>
<dbReference type="RefSeq" id="WP_231849706.1">
    <property type="nucleotide sequence ID" value="NZ_BAAAGS010000019.1"/>
</dbReference>
<organism evidence="2">
    <name type="scientific">Saccharopolyspora erythraea</name>
    <name type="common">Streptomyces erythraeus</name>
    <dbReference type="NCBI Taxonomy" id="1836"/>
    <lineage>
        <taxon>Bacteria</taxon>
        <taxon>Bacillati</taxon>
        <taxon>Actinomycetota</taxon>
        <taxon>Actinomycetes</taxon>
        <taxon>Pseudonocardiales</taxon>
        <taxon>Pseudonocardiaceae</taxon>
        <taxon>Saccharopolyspora</taxon>
    </lineage>
</organism>
<evidence type="ECO:0000313" key="2">
    <source>
        <dbReference type="EMBL" id="AAQ94239.1"/>
    </source>
</evidence>
<protein>
    <recommendedName>
        <fullName evidence="3">Secreted protein</fullName>
    </recommendedName>
</protein>
<evidence type="ECO:0000256" key="1">
    <source>
        <dbReference type="SAM" id="SignalP"/>
    </source>
</evidence>
<sequence>MRTSSGPGRRSVVAVVSLLFAFTAGTAQAAPAEEPQALLFATSNTAVITDPGDPRLDTPLTEFARAVRGIIRDNGARDGRSELLDGVFWSGELQRATYERSRSFDVRETDPVELHHIADLVRKEFGQESVLTFEHLPRDSARTDAFLVEVPGVDVTDLHDGLATDPQARERLGGGSVTMDGELVLVAELADLELAREFVVRLGGRWDGAGLRYGDREFVG</sequence>
<dbReference type="EMBL" id="AY330485">
    <property type="protein sequence ID" value="AAQ94239.1"/>
    <property type="molecule type" value="Genomic_DNA"/>
</dbReference>
<reference evidence="2" key="1">
    <citation type="journal article" date="2004" name="J. Mol. Microbiol. Biotechnol.">
        <title>A new modular polyketide synthase in the erythromycin producer Saccharopolyspora erythraea.</title>
        <authorList>
            <person name="Boakes S."/>
            <person name="Oliynyk M."/>
            <person name="Cortes J."/>
            <person name="Bohm I."/>
            <person name="Rudd B.A."/>
            <person name="Revill W.P."/>
            <person name="Staunton J."/>
            <person name="Leadlay P.F."/>
        </authorList>
    </citation>
    <scope>NUCLEOTIDE SEQUENCE</scope>
</reference>
<evidence type="ECO:0008006" key="3">
    <source>
        <dbReference type="Google" id="ProtNLM"/>
    </source>
</evidence>
<feature type="signal peptide" evidence="1">
    <location>
        <begin position="1"/>
        <end position="29"/>
    </location>
</feature>
<keyword evidence="1" id="KW-0732">Signal</keyword>
<accession>Q5VKQ1</accession>
<feature type="chain" id="PRO_5004263265" description="Secreted protein" evidence="1">
    <location>
        <begin position="30"/>
        <end position="220"/>
    </location>
</feature>